<accession>A0A6H0XN59</accession>
<feature type="domain" description="RSE1/DDB1/CPSF1 first beta-propeller" evidence="4">
    <location>
        <begin position="2"/>
        <end position="282"/>
    </location>
</feature>
<evidence type="ECO:0000259" key="4">
    <source>
        <dbReference type="Pfam" id="PF10433"/>
    </source>
</evidence>
<dbReference type="Pfam" id="PF03178">
    <property type="entry name" value="CPSF_A"/>
    <property type="match status" value="1"/>
</dbReference>
<organism evidence="6 7">
    <name type="scientific">Peltaster fructicola</name>
    <dbReference type="NCBI Taxonomy" id="286661"/>
    <lineage>
        <taxon>Eukaryota</taxon>
        <taxon>Fungi</taxon>
        <taxon>Dikarya</taxon>
        <taxon>Ascomycota</taxon>
        <taxon>Pezizomycotina</taxon>
        <taxon>Dothideomycetes</taxon>
        <taxon>Dothideomycetes incertae sedis</taxon>
        <taxon>Peltaster</taxon>
    </lineage>
</organism>
<feature type="domain" description="RSE1/DDB1/CPSF1 C-terminal" evidence="3">
    <location>
        <begin position="765"/>
        <end position="1090"/>
    </location>
</feature>
<dbReference type="Pfam" id="PF10433">
    <property type="entry name" value="Beta-prop_RSE1_1st"/>
    <property type="match status" value="1"/>
</dbReference>
<dbReference type="GO" id="GO:0005634">
    <property type="term" value="C:nucleus"/>
    <property type="evidence" value="ECO:0007669"/>
    <property type="project" value="UniProtKB-SubCell"/>
</dbReference>
<feature type="domain" description="RSE1/DDB1/CPSF1 second beta-propeller" evidence="5">
    <location>
        <begin position="383"/>
        <end position="687"/>
    </location>
</feature>
<dbReference type="InterPro" id="IPR018846">
    <property type="entry name" value="Beta-prop_RSE1/DDB1/CPSF1_1st"/>
</dbReference>
<dbReference type="InterPro" id="IPR050358">
    <property type="entry name" value="RSE1/DDB1/CFT1"/>
</dbReference>
<dbReference type="GO" id="GO:0003676">
    <property type="term" value="F:nucleic acid binding"/>
    <property type="evidence" value="ECO:0007669"/>
    <property type="project" value="InterPro"/>
</dbReference>
<evidence type="ECO:0008006" key="8">
    <source>
        <dbReference type="Google" id="ProtNLM"/>
    </source>
</evidence>
<keyword evidence="2" id="KW-0539">Nucleus</keyword>
<dbReference type="OrthoDB" id="436637at2759"/>
<evidence type="ECO:0000256" key="1">
    <source>
        <dbReference type="ARBA" id="ARBA00004123"/>
    </source>
</evidence>
<protein>
    <recommendedName>
        <fullName evidence="8">DNA damage-binding protein 1</fullName>
    </recommendedName>
</protein>
<evidence type="ECO:0000259" key="5">
    <source>
        <dbReference type="Pfam" id="PF23726"/>
    </source>
</evidence>
<sequence>MAVLEYDHENKRLIQVCLETFGKSGVRRTVPGQYLAADPAGRCFMMASTEKNKLVYMLSRRPDGTVRPSSPHEANSWATINFAMCALDCGTDNPIFAALEVDYTELEADSTGTAYENREKILSYYTVDLGLNHVVRTWSEPVDYTANKLFAVPGGSRGPSGVIVCAKGRLYYVHDKFSSLSVQIPRRAGPLEDASRDRIIVAGILVKTPRGGGFFMLLQTDDGDLFKLTVELDEEVAEPVSLKIKYFDTVPLASYLISLRRGFLYVAAENGPTKLYNVTSLADDDDDEPDNIHESTNVSSDYTQQIQPAYFRHRGIKHLSDTDAAIPALHSLIRTKVDNILGEDSPQIIGLQGRGNESLLKLIKHGNSVHEFGAQPMGERILDNVWSLPESRENPETKLIVVSSRHGQRTEFLAVDGNNFNSLDATPFNKERATVLAANMGHSTKIQVHAKGILSVFPDGRTTDWNPPPHCTIACAAANDLQLIVGLSTGELCYFFMEDTGLLALEDRPEMSSGITALGVADTPHGRDQARFGVVGCDDNSIRVVSILKDNPLEVHSIQAVTAVPVSIVVTDMIDPASGTTVTVCHLGLASGLYLRAIIDDVTGELSQTRSRFLGTQPVHIFSAMVQGQQCVILCTSKTWIGYHHPVSGQYTVAPLDTVGLHAVAPFISENAHVGLCGVVGTELRFIEPAKLGQRFVTEEYKLRYTPRNLARHPTEGVVYVIETDGNTMSKATEASTALAQKESAPPYHDNAPLGNPRAVGHWASCIQVIDLVSPEGKGITNTYELDENESALCCAVVPFESKSSQLYFMVGTGRNMPTPGRPSSAPQGGFVRTYRILDGGKELKFLHKTEFETPIYALMPFQGKLALAVGKMISIYDLGRQHILRRSLGYSVPNFIVSLDAMGNRIVCGDVSQSVTYVVFNEDFNRFVPFCDDTIARWTTTMSMIDYDTTAGGDKFGNLWIVRCPADVSRESDEPGTNGHISNEESYLGGTPNRLECRAHFYTRDIPMSVQRTSLVPGGAEVLFWSGIQGSMGILSPFVARRDVTFFTQLELLMRQHDPSISGRDHLAYRSYYVPVRCVIDGDLIERFLELSYDKKQRIAAECERDVPDIEKKIQEMRTRVAF</sequence>
<dbReference type="InterPro" id="IPR015943">
    <property type="entry name" value="WD40/YVTN_repeat-like_dom_sf"/>
</dbReference>
<keyword evidence="7" id="KW-1185">Reference proteome</keyword>
<dbReference type="Pfam" id="PF23726">
    <property type="entry name" value="Beta-prop_RSE1_2nd"/>
    <property type="match status" value="1"/>
</dbReference>
<name>A0A6H0XN59_9PEZI</name>
<dbReference type="AlphaFoldDB" id="A0A6H0XN59"/>
<evidence type="ECO:0000256" key="2">
    <source>
        <dbReference type="ARBA" id="ARBA00023242"/>
    </source>
</evidence>
<evidence type="ECO:0000259" key="3">
    <source>
        <dbReference type="Pfam" id="PF03178"/>
    </source>
</evidence>
<evidence type="ECO:0000313" key="7">
    <source>
        <dbReference type="Proteomes" id="UP000503462"/>
    </source>
</evidence>
<proteinExistence type="predicted"/>
<evidence type="ECO:0000313" key="6">
    <source>
        <dbReference type="EMBL" id="QIW96186.1"/>
    </source>
</evidence>
<comment type="subcellular location">
    <subcellularLocation>
        <location evidence="1">Nucleus</location>
    </subcellularLocation>
</comment>
<dbReference type="PANTHER" id="PTHR10644">
    <property type="entry name" value="DNA REPAIR/RNA PROCESSING CPSF FAMILY"/>
    <property type="match status" value="1"/>
</dbReference>
<dbReference type="Gene3D" id="1.10.150.910">
    <property type="match status" value="1"/>
</dbReference>
<dbReference type="Proteomes" id="UP000503462">
    <property type="component" value="Chromosome 1"/>
</dbReference>
<gene>
    <name evidence="6" type="ORF">AMS68_001704</name>
</gene>
<dbReference type="InterPro" id="IPR004871">
    <property type="entry name" value="RSE1/DDB1/CPSF1_C"/>
</dbReference>
<reference evidence="6 7" key="1">
    <citation type="journal article" date="2016" name="Sci. Rep.">
        <title>Peltaster fructicola genome reveals evolution from an invasive phytopathogen to an ectophytic parasite.</title>
        <authorList>
            <person name="Xu C."/>
            <person name="Chen H."/>
            <person name="Gleason M.L."/>
            <person name="Xu J.R."/>
            <person name="Liu H."/>
            <person name="Zhang R."/>
            <person name="Sun G."/>
        </authorList>
    </citation>
    <scope>NUCLEOTIDE SEQUENCE [LARGE SCALE GENOMIC DNA]</scope>
    <source>
        <strain evidence="6 7">LNHT1506</strain>
    </source>
</reference>
<dbReference type="InterPro" id="IPR058543">
    <property type="entry name" value="Beta-prop_RSE1/DDB1/CPSF1_2nd"/>
</dbReference>
<dbReference type="EMBL" id="CP051139">
    <property type="protein sequence ID" value="QIW96186.1"/>
    <property type="molecule type" value="Genomic_DNA"/>
</dbReference>
<dbReference type="Gene3D" id="2.130.10.10">
    <property type="entry name" value="YVTN repeat-like/Quinoprotein amine dehydrogenase"/>
    <property type="match status" value="3"/>
</dbReference>